<keyword evidence="5" id="KW-0378">Hydrolase</keyword>
<dbReference type="Pfam" id="PF12340">
    <property type="entry name" value="DUF3638"/>
    <property type="match status" value="1"/>
</dbReference>
<dbReference type="PANTHER" id="PTHR13367:SF33">
    <property type="entry name" value="P-LOOP CONTAINING NUCLEOSIDE TRIPHOSPHATE HYDROLASE PROTEIN"/>
    <property type="match status" value="1"/>
</dbReference>
<evidence type="ECO:0000259" key="7">
    <source>
        <dbReference type="Pfam" id="PF12340"/>
    </source>
</evidence>
<organism evidence="8 9">
    <name type="scientific">Dendryphion nanum</name>
    <dbReference type="NCBI Taxonomy" id="256645"/>
    <lineage>
        <taxon>Eukaryota</taxon>
        <taxon>Fungi</taxon>
        <taxon>Dikarya</taxon>
        <taxon>Ascomycota</taxon>
        <taxon>Pezizomycotina</taxon>
        <taxon>Dothideomycetes</taxon>
        <taxon>Pleosporomycetidae</taxon>
        <taxon>Pleosporales</taxon>
        <taxon>Torulaceae</taxon>
        <taxon>Dendryphion</taxon>
    </lineage>
</organism>
<dbReference type="GO" id="GO:0004843">
    <property type="term" value="F:cysteine-type deubiquitinase activity"/>
    <property type="evidence" value="ECO:0007669"/>
    <property type="project" value="UniProtKB-EC"/>
</dbReference>
<dbReference type="InterPro" id="IPR022099">
    <property type="entry name" value="DUF3638"/>
</dbReference>
<reference evidence="8" key="1">
    <citation type="journal article" date="2021" name="Nat. Commun.">
        <title>Genetic determinants of endophytism in the Arabidopsis root mycobiome.</title>
        <authorList>
            <person name="Mesny F."/>
            <person name="Miyauchi S."/>
            <person name="Thiergart T."/>
            <person name="Pickel B."/>
            <person name="Atanasova L."/>
            <person name="Karlsson M."/>
            <person name="Huettel B."/>
            <person name="Barry K.W."/>
            <person name="Haridas S."/>
            <person name="Chen C."/>
            <person name="Bauer D."/>
            <person name="Andreopoulos W."/>
            <person name="Pangilinan J."/>
            <person name="LaButti K."/>
            <person name="Riley R."/>
            <person name="Lipzen A."/>
            <person name="Clum A."/>
            <person name="Drula E."/>
            <person name="Henrissat B."/>
            <person name="Kohler A."/>
            <person name="Grigoriev I.V."/>
            <person name="Martin F.M."/>
            <person name="Hacquard S."/>
        </authorList>
    </citation>
    <scope>NUCLEOTIDE SEQUENCE</scope>
    <source>
        <strain evidence="8">MPI-CAGE-CH-0243</strain>
    </source>
</reference>
<dbReference type="AlphaFoldDB" id="A0A9P9I5P9"/>
<sequence length="754" mass="85911">MPLSTGPINSLTQFSNLSPRRDYYLKDKHSLQVVDWDPSLTVTIQHDAFEGLVHAIWDKSERLRVFTSNNEEDVQIKNYVPNHLRHGGLAGRYVYERRILSIKGGEGVDKVYNSRGRQNDSAEAGIISHLTKLLQAQPFTINTSRNLSEILQDWNIIGGLHTILDEFPPSLADMIDRNIGEQWCSLATLCRRSHSKALYQLMFRLGLMSLNTKTDLNAIKVLAAMTSLKELKLPKPPSSSSFNQFCLFEFPTVDSLFRIISADLPEKPKRRAYKAQVEYFHYFASEGRRLSQHFLDQWPNKAISLGDFESDAIDAMAALEQIMPEWCRLHANLGLSEYATKSWSLTKPPAYTQDWQYVLPSLSADLIGKPLHMSLDLPTPNDGRSDGITTSNVKPSKQTAELRQILENFISTSDSLRKHYGNDLKASLDVLTKINCLPSSNVVYPRYTRIGEDITKLRATLQLHFNSIRSALYANEDRFRWLELGNLWPRNNPTALLEPLRSSSNHAFGSNVKEAIVSYDVLITLLQRLLRIQDAQIHNDKDREKEELRNPGHGNWRPIEYPDWLLLEIDTDSENIVHRAYGDGGSRKRRPTRLSHRAKSVALTNCPNATISAWWVGRDIRHIPFSRRTKTGPEILKLYAEIHEDSLKSRGVILSVPEHILSYELSGLQNLVDGHVNTAEQMIEFQDWLNAKCRDWYSIGRRRASALMASGASPSFPGERSSPQTSTIFNQSIQVIQREDGYPMIHFLRPDVEE</sequence>
<keyword evidence="9" id="KW-1185">Reference proteome</keyword>
<feature type="domain" description="DUF3638" evidence="7">
    <location>
        <begin position="615"/>
        <end position="695"/>
    </location>
</feature>
<dbReference type="EC" id="3.4.19.12" evidence="2"/>
<keyword evidence="4" id="KW-0833">Ubl conjugation pathway</keyword>
<protein>
    <recommendedName>
        <fullName evidence="2">ubiquitinyl hydrolase 1</fullName>
        <ecNumber evidence="2">3.4.19.12</ecNumber>
    </recommendedName>
</protein>
<dbReference type="EMBL" id="JAGMWT010000037">
    <property type="protein sequence ID" value="KAH7108706.1"/>
    <property type="molecule type" value="Genomic_DNA"/>
</dbReference>
<keyword evidence="3" id="KW-0645">Protease</keyword>
<accession>A0A9P9I5P9</accession>
<evidence type="ECO:0000256" key="5">
    <source>
        <dbReference type="ARBA" id="ARBA00022801"/>
    </source>
</evidence>
<proteinExistence type="predicted"/>
<evidence type="ECO:0000256" key="4">
    <source>
        <dbReference type="ARBA" id="ARBA00022786"/>
    </source>
</evidence>
<dbReference type="GO" id="GO:0006508">
    <property type="term" value="P:proteolysis"/>
    <property type="evidence" value="ECO:0007669"/>
    <property type="project" value="UniProtKB-KW"/>
</dbReference>
<evidence type="ECO:0000313" key="9">
    <source>
        <dbReference type="Proteomes" id="UP000700596"/>
    </source>
</evidence>
<dbReference type="PANTHER" id="PTHR13367">
    <property type="entry name" value="UBIQUITIN THIOESTERASE"/>
    <property type="match status" value="1"/>
</dbReference>
<comment type="caution">
    <text evidence="8">The sequence shown here is derived from an EMBL/GenBank/DDBJ whole genome shotgun (WGS) entry which is preliminary data.</text>
</comment>
<evidence type="ECO:0000256" key="3">
    <source>
        <dbReference type="ARBA" id="ARBA00022670"/>
    </source>
</evidence>
<evidence type="ECO:0000256" key="6">
    <source>
        <dbReference type="ARBA" id="ARBA00022807"/>
    </source>
</evidence>
<dbReference type="Proteomes" id="UP000700596">
    <property type="component" value="Unassembled WGS sequence"/>
</dbReference>
<dbReference type="InterPro" id="IPR051346">
    <property type="entry name" value="OTU_Deubiquitinase"/>
</dbReference>
<comment type="catalytic activity">
    <reaction evidence="1">
        <text>Thiol-dependent hydrolysis of ester, thioester, amide, peptide and isopeptide bonds formed by the C-terminal Gly of ubiquitin (a 76-residue protein attached to proteins as an intracellular targeting signal).</text>
        <dbReference type="EC" id="3.4.19.12"/>
    </reaction>
</comment>
<keyword evidence="6" id="KW-0788">Thiol protease</keyword>
<evidence type="ECO:0000256" key="2">
    <source>
        <dbReference type="ARBA" id="ARBA00012759"/>
    </source>
</evidence>
<dbReference type="OrthoDB" id="3182339at2759"/>
<gene>
    <name evidence="8" type="ORF">B0J11DRAFT_586827</name>
</gene>
<evidence type="ECO:0000256" key="1">
    <source>
        <dbReference type="ARBA" id="ARBA00000707"/>
    </source>
</evidence>
<evidence type="ECO:0000313" key="8">
    <source>
        <dbReference type="EMBL" id="KAH7108706.1"/>
    </source>
</evidence>
<name>A0A9P9I5P9_9PLEO</name>